<organism evidence="2">
    <name type="scientific">Timema bartmani</name>
    <dbReference type="NCBI Taxonomy" id="61472"/>
    <lineage>
        <taxon>Eukaryota</taxon>
        <taxon>Metazoa</taxon>
        <taxon>Ecdysozoa</taxon>
        <taxon>Arthropoda</taxon>
        <taxon>Hexapoda</taxon>
        <taxon>Insecta</taxon>
        <taxon>Pterygota</taxon>
        <taxon>Neoptera</taxon>
        <taxon>Polyneoptera</taxon>
        <taxon>Phasmatodea</taxon>
        <taxon>Timematodea</taxon>
        <taxon>Timematoidea</taxon>
        <taxon>Timematidae</taxon>
        <taxon>Timema</taxon>
    </lineage>
</organism>
<dbReference type="EMBL" id="OD566403">
    <property type="protein sequence ID" value="CAD7443910.1"/>
    <property type="molecule type" value="Genomic_DNA"/>
</dbReference>
<gene>
    <name evidence="2" type="ORF">TBIB3V08_LOCUS6303</name>
</gene>
<accession>A0A7R9F166</accession>
<reference evidence="2" key="1">
    <citation type="submission" date="2020-11" db="EMBL/GenBank/DDBJ databases">
        <authorList>
            <person name="Tran Van P."/>
        </authorList>
    </citation>
    <scope>NUCLEOTIDE SEQUENCE</scope>
</reference>
<proteinExistence type="predicted"/>
<dbReference type="AlphaFoldDB" id="A0A7R9F166"/>
<sequence>MWIQLPSLRHMNSLTPHLTTSLQFSSSSSPGQSPVPSQTHDSKMQSPYVRAKMCTCVAAELVLLAVAGHPVSYTHLELPTLTFDCDTAGLIGVVSTVLLTVTSPCRGDTHGEVALLVLHSSLMSSDRMKPRSGCWAVGIDFLQEAANTCLSSHSNFLSLFDSPPNNFATFDVHQQLR</sequence>
<feature type="region of interest" description="Disordered" evidence="1">
    <location>
        <begin position="21"/>
        <end position="42"/>
    </location>
</feature>
<evidence type="ECO:0000313" key="2">
    <source>
        <dbReference type="EMBL" id="CAD7443910.1"/>
    </source>
</evidence>
<evidence type="ECO:0000256" key="1">
    <source>
        <dbReference type="SAM" id="MobiDB-lite"/>
    </source>
</evidence>
<name>A0A7R9F166_9NEOP</name>
<feature type="compositionally biased region" description="Low complexity" evidence="1">
    <location>
        <begin position="21"/>
        <end position="39"/>
    </location>
</feature>
<protein>
    <submittedName>
        <fullName evidence="2">Uncharacterized protein</fullName>
    </submittedName>
</protein>